<dbReference type="InterPro" id="IPR044967">
    <property type="entry name" value="PTAC10"/>
</dbReference>
<dbReference type="SUPFAM" id="SSF50249">
    <property type="entry name" value="Nucleic acid-binding proteins"/>
    <property type="match status" value="1"/>
</dbReference>
<sequence>MNMQATVLPAWSGRAGCGPSHTHCFRQGVHPPRVQPHRRDAHIRLLALSKEEEDEGWIELDPEMPWLQGEDGPLERRVSTTFEEGLLSDVVDEEAMRYWFSEPQDGWPTEKRRVKLLKQAREAEQRVSDSAWHEDAQGRTPLPGVVEGLAVSGTVTSQMRYLGVLVDFGAEYDGLIPLNDEATWDALGNRLRVGSCVEARVQRVRDARLFRYPVQLAPVDPALQALLPRPESHMAPMDLRDVRMDLETLARVSGRPYEAENYTFPTQSQLDEEEDGPDLGEEEEVEVLTGEEEDELDSIAAALSS</sequence>
<proteinExistence type="predicted"/>
<dbReference type="AlphaFoldDB" id="A0A1D2A7V1"/>
<dbReference type="InterPro" id="IPR012340">
    <property type="entry name" value="NA-bd_OB-fold"/>
</dbReference>
<evidence type="ECO:0000256" key="1">
    <source>
        <dbReference type="SAM" id="MobiDB-lite"/>
    </source>
</evidence>
<dbReference type="PANTHER" id="PTHR36371:SF1">
    <property type="entry name" value="PROTEIN PLASTID TRANSCRIPTIONALLY ACTIVE 10"/>
    <property type="match status" value="1"/>
</dbReference>
<dbReference type="PANTHER" id="PTHR36371">
    <property type="entry name" value="PROTEIN PLASTID TRANSCRIPTIONALLY ACTIVE 10"/>
    <property type="match status" value="1"/>
</dbReference>
<reference evidence="3" key="1">
    <citation type="submission" date="2015-08" db="EMBL/GenBank/DDBJ databases">
        <authorList>
            <person name="Babu N.S."/>
            <person name="Beckwith C.J."/>
            <person name="Beseler K.G."/>
            <person name="Brison A."/>
            <person name="Carone J.V."/>
            <person name="Caskin T.P."/>
            <person name="Diamond M."/>
            <person name="Durham M.E."/>
            <person name="Foxe J.M."/>
            <person name="Go M."/>
            <person name="Henderson B.A."/>
            <person name="Jones I.B."/>
            <person name="McGettigan J.A."/>
            <person name="Micheletti S.J."/>
            <person name="Nasrallah M.E."/>
            <person name="Ortiz D."/>
            <person name="Piller C.R."/>
            <person name="Privatt S.R."/>
            <person name="Schneider S.L."/>
            <person name="Sharp S."/>
            <person name="Smith T.C."/>
            <person name="Stanton J.D."/>
            <person name="Ullery H.E."/>
            <person name="Wilson R.J."/>
            <person name="Serrano M.G."/>
            <person name="Buck G."/>
            <person name="Lee V."/>
            <person name="Wang Y."/>
            <person name="Carvalho R."/>
            <person name="Voegtly L."/>
            <person name="Shi R."/>
            <person name="Duckworth R."/>
            <person name="Johnson A."/>
            <person name="Loviza R."/>
            <person name="Walstead R."/>
            <person name="Shah Z."/>
            <person name="Kiflezghi M."/>
            <person name="Wade K."/>
            <person name="Ball S.L."/>
            <person name="Bradley K.W."/>
            <person name="Asai D.J."/>
            <person name="Bowman C.A."/>
            <person name="Russell D.A."/>
            <person name="Pope W.H."/>
            <person name="Jacobs-Sera D."/>
            <person name="Hendrix R.W."/>
            <person name="Hatfull G.F."/>
        </authorList>
    </citation>
    <scope>NUCLEOTIDE SEQUENCE</scope>
</reference>
<dbReference type="InterPro" id="IPR003029">
    <property type="entry name" value="S1_domain"/>
</dbReference>
<dbReference type="GO" id="GO:0000427">
    <property type="term" value="C:plastid-encoded plastid RNA polymerase complex"/>
    <property type="evidence" value="ECO:0007669"/>
    <property type="project" value="InterPro"/>
</dbReference>
<feature type="compositionally biased region" description="Acidic residues" evidence="1">
    <location>
        <begin position="270"/>
        <end position="297"/>
    </location>
</feature>
<dbReference type="GO" id="GO:0003723">
    <property type="term" value="F:RNA binding"/>
    <property type="evidence" value="ECO:0007669"/>
    <property type="project" value="InterPro"/>
</dbReference>
<dbReference type="PROSITE" id="PS50126">
    <property type="entry name" value="S1"/>
    <property type="match status" value="1"/>
</dbReference>
<feature type="domain" description="S1 motif" evidence="2">
    <location>
        <begin position="148"/>
        <end position="219"/>
    </location>
</feature>
<feature type="region of interest" description="Disordered" evidence="1">
    <location>
        <begin position="261"/>
        <end position="305"/>
    </location>
</feature>
<protein>
    <recommendedName>
        <fullName evidence="2">S1 motif domain-containing protein</fullName>
    </recommendedName>
</protein>
<gene>
    <name evidence="3" type="ORF">g.1379</name>
</gene>
<name>A0A1D2A7V1_AUXPR</name>
<accession>A0A1D2A7V1</accession>
<evidence type="ECO:0000313" key="3">
    <source>
        <dbReference type="EMBL" id="JAT75306.1"/>
    </source>
</evidence>
<dbReference type="EMBL" id="GDKF01003316">
    <property type="protein sequence ID" value="JAT75306.1"/>
    <property type="molecule type" value="Transcribed_RNA"/>
</dbReference>
<organism evidence="3">
    <name type="scientific">Auxenochlorella protothecoides</name>
    <name type="common">Green microalga</name>
    <name type="synonym">Chlorella protothecoides</name>
    <dbReference type="NCBI Taxonomy" id="3075"/>
    <lineage>
        <taxon>Eukaryota</taxon>
        <taxon>Viridiplantae</taxon>
        <taxon>Chlorophyta</taxon>
        <taxon>core chlorophytes</taxon>
        <taxon>Trebouxiophyceae</taxon>
        <taxon>Chlorellales</taxon>
        <taxon>Chlorellaceae</taxon>
        <taxon>Auxenochlorella</taxon>
    </lineage>
</organism>
<dbReference type="Gene3D" id="2.40.50.140">
    <property type="entry name" value="Nucleic acid-binding proteins"/>
    <property type="match status" value="1"/>
</dbReference>
<evidence type="ECO:0000259" key="2">
    <source>
        <dbReference type="PROSITE" id="PS50126"/>
    </source>
</evidence>